<comment type="caution">
    <text evidence="4">The sequence shown here is derived from an EMBL/GenBank/DDBJ whole genome shotgun (WGS) entry which is preliminary data.</text>
</comment>
<keyword evidence="4" id="KW-0808">Transferase</keyword>
<dbReference type="InterPro" id="IPR011762">
    <property type="entry name" value="COA_CT_N"/>
</dbReference>
<dbReference type="GO" id="GO:0009317">
    <property type="term" value="C:acetyl-CoA carboxylase complex"/>
    <property type="evidence" value="ECO:0007669"/>
    <property type="project" value="TreeGrafter"/>
</dbReference>
<evidence type="ECO:0000313" key="5">
    <source>
        <dbReference type="Proteomes" id="UP000070155"/>
    </source>
</evidence>
<evidence type="ECO:0000259" key="2">
    <source>
        <dbReference type="PROSITE" id="PS50980"/>
    </source>
</evidence>
<dbReference type="SUPFAM" id="SSF52096">
    <property type="entry name" value="ClpP/crotonase"/>
    <property type="match status" value="2"/>
</dbReference>
<dbReference type="Gene3D" id="3.90.226.10">
    <property type="entry name" value="2-enoyl-CoA Hydratase, Chain A, domain 1"/>
    <property type="match status" value="2"/>
</dbReference>
<feature type="domain" description="CoA carboxyltransferase C-terminal" evidence="3">
    <location>
        <begin position="126"/>
        <end position="374"/>
    </location>
</feature>
<feature type="domain" description="CoA carboxyltransferase N-terminal" evidence="2">
    <location>
        <begin position="1"/>
        <end position="122"/>
    </location>
</feature>
<name>A0A133UJJ5_9EURY</name>
<dbReference type="InterPro" id="IPR051047">
    <property type="entry name" value="AccD/PCCB"/>
</dbReference>
<keyword evidence="5" id="KW-1185">Reference proteome</keyword>
<dbReference type="GO" id="GO:0016740">
    <property type="term" value="F:transferase activity"/>
    <property type="evidence" value="ECO:0007669"/>
    <property type="project" value="UniProtKB-KW"/>
</dbReference>
<gene>
    <name evidence="4" type="ORF">AKJ36_03060</name>
</gene>
<dbReference type="InterPro" id="IPR034733">
    <property type="entry name" value="AcCoA_carboxyl_beta"/>
</dbReference>
<dbReference type="PROSITE" id="PS50980">
    <property type="entry name" value="COA_CT_NTER"/>
    <property type="match status" value="1"/>
</dbReference>
<dbReference type="PROSITE" id="PS50989">
    <property type="entry name" value="COA_CT_CTER"/>
    <property type="match status" value="1"/>
</dbReference>
<sequence>GVDALSGYGKIFYQNTLNSGVVPQISIIAGPCAGGAAYSPGLTDFIFMIEDVSYAFIAGPRVIKEVTGEEISPLELGGPKPQQEKSGVSHRTEQDEETAFKNVRKLLNYLPPNNKESPPKAPTDDEPDRTDDSLFEIVPMNPRKPYDMHVIIERVFDREKDREKNYFEIKPNFAKSIITCFARLNEHSVGIIANQPLRKAGTIDIDASDKAFSFIRFCNEFNIPLINLVDVPGYMPGKKQEWRGIIRHGAKMLYAYSEATVPKITLTIRKAYGGSYLAMCSKDLGADMVLAWPSTELAVMGPEGAASIIYRKEISEAEDKEKIKKEKIKEYKDTFANPYKAAENFHIDDVIEPKETRPKLIDALETTINKKEQRPEKKHGLPPT</sequence>
<evidence type="ECO:0000256" key="1">
    <source>
        <dbReference type="SAM" id="MobiDB-lite"/>
    </source>
</evidence>
<feature type="region of interest" description="Disordered" evidence="1">
    <location>
        <begin position="72"/>
        <end position="96"/>
    </location>
</feature>
<dbReference type="InterPro" id="IPR011763">
    <property type="entry name" value="COA_CT_C"/>
</dbReference>
<feature type="region of interest" description="Disordered" evidence="1">
    <location>
        <begin position="109"/>
        <end position="133"/>
    </location>
</feature>
<evidence type="ECO:0000313" key="4">
    <source>
        <dbReference type="EMBL" id="KXA94325.1"/>
    </source>
</evidence>
<dbReference type="GO" id="GO:0004658">
    <property type="term" value="F:propionyl-CoA carboxylase activity"/>
    <property type="evidence" value="ECO:0007669"/>
    <property type="project" value="TreeGrafter"/>
</dbReference>
<dbReference type="Proteomes" id="UP000070155">
    <property type="component" value="Unassembled WGS sequence"/>
</dbReference>
<accession>A0A133UJJ5</accession>
<protein>
    <submittedName>
        <fullName evidence="4">Methylmalonyl-CoA carboxyltransferase</fullName>
    </submittedName>
</protein>
<dbReference type="PANTHER" id="PTHR43842:SF2">
    <property type="entry name" value="PROPIONYL-COA CARBOXYLASE BETA CHAIN, MITOCHONDRIAL"/>
    <property type="match status" value="1"/>
</dbReference>
<feature type="non-terminal residue" evidence="4">
    <location>
        <position position="1"/>
    </location>
</feature>
<organism evidence="4 5">
    <name type="scientific">candidate division MSBL1 archaeon SCGC-AAA259I07</name>
    <dbReference type="NCBI Taxonomy" id="1698266"/>
    <lineage>
        <taxon>Archaea</taxon>
        <taxon>Methanobacteriati</taxon>
        <taxon>Methanobacteriota</taxon>
        <taxon>candidate division MSBL1</taxon>
    </lineage>
</organism>
<dbReference type="EMBL" id="LHXQ01000055">
    <property type="protein sequence ID" value="KXA94325.1"/>
    <property type="molecule type" value="Genomic_DNA"/>
</dbReference>
<proteinExistence type="predicted"/>
<dbReference type="AlphaFoldDB" id="A0A133UJJ5"/>
<dbReference type="Pfam" id="PF01039">
    <property type="entry name" value="Carboxyl_trans"/>
    <property type="match status" value="1"/>
</dbReference>
<reference evidence="4 5" key="1">
    <citation type="journal article" date="2016" name="Sci. Rep.">
        <title>Metabolic traits of an uncultured archaeal lineage -MSBL1- from brine pools of the Red Sea.</title>
        <authorList>
            <person name="Mwirichia R."/>
            <person name="Alam I."/>
            <person name="Rashid M."/>
            <person name="Vinu M."/>
            <person name="Ba-Alawi W."/>
            <person name="Anthony Kamau A."/>
            <person name="Kamanda Ngugi D."/>
            <person name="Goker M."/>
            <person name="Klenk H.P."/>
            <person name="Bajic V."/>
            <person name="Stingl U."/>
        </authorList>
    </citation>
    <scope>NUCLEOTIDE SEQUENCE [LARGE SCALE GENOMIC DNA]</scope>
    <source>
        <strain evidence="4">SCGC-AAA259I07</strain>
    </source>
</reference>
<dbReference type="PANTHER" id="PTHR43842">
    <property type="entry name" value="PROPIONYL-COA CARBOXYLASE BETA CHAIN"/>
    <property type="match status" value="1"/>
</dbReference>
<evidence type="ECO:0000259" key="3">
    <source>
        <dbReference type="PROSITE" id="PS50989"/>
    </source>
</evidence>
<dbReference type="InterPro" id="IPR029045">
    <property type="entry name" value="ClpP/crotonase-like_dom_sf"/>
</dbReference>